<sequence>MSMYTKAANAIEFPQTITSCRSLQQAARTPSQRAASLKTVNTSA</sequence>
<comment type="caution">
    <text evidence="1">The sequence shown here is derived from an EMBL/GenBank/DDBJ whole genome shotgun (WGS) entry which is preliminary data.</text>
</comment>
<protein>
    <submittedName>
        <fullName evidence="1">Uncharacterized protein</fullName>
    </submittedName>
</protein>
<name>A0A139HPJ9_9PEZI</name>
<proteinExistence type="predicted"/>
<organism evidence="1 2">
    <name type="scientific">Pseudocercospora eumusae</name>
    <dbReference type="NCBI Taxonomy" id="321146"/>
    <lineage>
        <taxon>Eukaryota</taxon>
        <taxon>Fungi</taxon>
        <taxon>Dikarya</taxon>
        <taxon>Ascomycota</taxon>
        <taxon>Pezizomycotina</taxon>
        <taxon>Dothideomycetes</taxon>
        <taxon>Dothideomycetidae</taxon>
        <taxon>Mycosphaerellales</taxon>
        <taxon>Mycosphaerellaceae</taxon>
        <taxon>Pseudocercospora</taxon>
    </lineage>
</organism>
<accession>A0A139HPJ9</accession>
<evidence type="ECO:0000313" key="1">
    <source>
        <dbReference type="EMBL" id="KXT04309.1"/>
    </source>
</evidence>
<reference evidence="1 2" key="1">
    <citation type="submission" date="2015-07" db="EMBL/GenBank/DDBJ databases">
        <title>Comparative genomics of the Sigatoka disease complex on banana suggests a link between parallel evolutionary changes in Pseudocercospora fijiensis and Pseudocercospora eumusae and increased virulence on the banana host.</title>
        <authorList>
            <person name="Chang T.-C."/>
            <person name="Salvucci A."/>
            <person name="Crous P.W."/>
            <person name="Stergiopoulos I."/>
        </authorList>
    </citation>
    <scope>NUCLEOTIDE SEQUENCE [LARGE SCALE GENOMIC DNA]</scope>
    <source>
        <strain evidence="1 2">CBS 114824</strain>
    </source>
</reference>
<keyword evidence="2" id="KW-1185">Reference proteome</keyword>
<dbReference type="Proteomes" id="UP000070133">
    <property type="component" value="Unassembled WGS sequence"/>
</dbReference>
<dbReference type="AlphaFoldDB" id="A0A139HPJ9"/>
<evidence type="ECO:0000313" key="2">
    <source>
        <dbReference type="Proteomes" id="UP000070133"/>
    </source>
</evidence>
<dbReference type="EMBL" id="LFZN01000022">
    <property type="protein sequence ID" value="KXT04309.1"/>
    <property type="molecule type" value="Genomic_DNA"/>
</dbReference>
<gene>
    <name evidence="1" type="ORF">AC578_7980</name>
</gene>